<feature type="compositionally biased region" description="Basic and acidic residues" evidence="1">
    <location>
        <begin position="105"/>
        <end position="127"/>
    </location>
</feature>
<dbReference type="AlphaFoldDB" id="X1RLP2"/>
<gene>
    <name evidence="2" type="ORF">S12H4_01876</name>
</gene>
<reference evidence="2" key="1">
    <citation type="journal article" date="2014" name="Front. Microbiol.">
        <title>High frequency of phylogenetically diverse reductive dehalogenase-homologous genes in deep subseafloor sedimentary metagenomes.</title>
        <authorList>
            <person name="Kawai M."/>
            <person name="Futagami T."/>
            <person name="Toyoda A."/>
            <person name="Takaki Y."/>
            <person name="Nishi S."/>
            <person name="Hori S."/>
            <person name="Arai W."/>
            <person name="Tsubouchi T."/>
            <person name="Morono Y."/>
            <person name="Uchiyama I."/>
            <person name="Ito T."/>
            <person name="Fujiyama A."/>
            <person name="Inagaki F."/>
            <person name="Takami H."/>
        </authorList>
    </citation>
    <scope>NUCLEOTIDE SEQUENCE</scope>
    <source>
        <strain evidence="2">Expedition CK06-06</strain>
    </source>
</reference>
<comment type="caution">
    <text evidence="2">The sequence shown here is derived from an EMBL/GenBank/DDBJ whole genome shotgun (WGS) entry which is preliminary data.</text>
</comment>
<evidence type="ECO:0000256" key="1">
    <source>
        <dbReference type="SAM" id="MobiDB-lite"/>
    </source>
</evidence>
<feature type="region of interest" description="Disordered" evidence="1">
    <location>
        <begin position="101"/>
        <end position="129"/>
    </location>
</feature>
<organism evidence="2">
    <name type="scientific">marine sediment metagenome</name>
    <dbReference type="NCBI Taxonomy" id="412755"/>
    <lineage>
        <taxon>unclassified sequences</taxon>
        <taxon>metagenomes</taxon>
        <taxon>ecological metagenomes</taxon>
    </lineage>
</organism>
<dbReference type="EMBL" id="BARW01000408">
    <property type="protein sequence ID" value="GAI64085.1"/>
    <property type="molecule type" value="Genomic_DNA"/>
</dbReference>
<feature type="non-terminal residue" evidence="2">
    <location>
        <position position="1"/>
    </location>
</feature>
<sequence>GLNSPFTKYMTFLEWHKNGFPHWHIMVETAEYGRFSRIGGDMVRHYWPVGRWVNESFFKSEKHWGYQVGYFEKNGYFHKDKEHQTRLPAWALEMPGLRIRRSTHSRRDQENAKEDQGPGQDHDKKPVIDPLTGEILDPGSITYRYRLDSCGRASFLNLYMRGKQVTGLFKISYHQVRSQYPGQYKAGIGYVFRVSAQEADGLLSKIVRGEERRYLKTRWLKERKVIKHWCGICGDWTYQKLRESRDETDIYLCLRCKNIYEYKEREQEDWRSIGPAWGEKGRC</sequence>
<proteinExistence type="predicted"/>
<name>X1RLP2_9ZZZZ</name>
<protein>
    <submittedName>
        <fullName evidence="2">Uncharacterized protein</fullName>
    </submittedName>
</protein>
<accession>X1RLP2</accession>
<evidence type="ECO:0000313" key="2">
    <source>
        <dbReference type="EMBL" id="GAI64085.1"/>
    </source>
</evidence>